<dbReference type="SMART" id="SM00028">
    <property type="entry name" value="TPR"/>
    <property type="match status" value="5"/>
</dbReference>
<dbReference type="InterPro" id="IPR011990">
    <property type="entry name" value="TPR-like_helical_dom_sf"/>
</dbReference>
<keyword evidence="9" id="KW-1185">Reference proteome</keyword>
<gene>
    <name evidence="8" type="ORF">MJ923_14350</name>
</gene>
<dbReference type="Gene3D" id="1.25.40.10">
    <property type="entry name" value="Tetratricopeptide repeat domain"/>
    <property type="match status" value="2"/>
</dbReference>
<dbReference type="Proteomes" id="UP001297581">
    <property type="component" value="Unassembled WGS sequence"/>
</dbReference>
<protein>
    <submittedName>
        <fullName evidence="8">Tetratricopeptide repeat protein</fullName>
    </submittedName>
</protein>
<evidence type="ECO:0000313" key="9">
    <source>
        <dbReference type="Proteomes" id="UP001297581"/>
    </source>
</evidence>
<dbReference type="InterPro" id="IPR051476">
    <property type="entry name" value="Bac_ResReg_Asp_Phosphatase"/>
</dbReference>
<proteinExistence type="inferred from homology"/>
<keyword evidence="7" id="KW-0732">Signal</keyword>
<accession>A0AAJ1BIN1</accession>
<keyword evidence="3" id="KW-0677">Repeat</keyword>
<sequence length="718" mass="80365">MRLLSLVFFVLIFAFSPLASAKDLKSEEVQLRETPQRLFDRISAALSLPEAPLASSEQLSFYAREQGLSPQELSELLVLIARANLQPNVSNSNKRQDVDIITQSLENTATTPYQRAMALMLKGRAMARLDQRFEDAASYFIQSLTVDQESQSLESQLLRLNLHEQLGTMYLMINQDVTALVHLQKFRDHAYQLRNDYLIASAEAELGKYYIKKQELTKALQHYSEALRLSDRENHPFQRAFLQMQLAKVYRDLGQSSDALAHAHEAAETYTRLGIDGYLSSTLTVIAVTHAGNNEWNKAIDYYLNAQQVDRRSSNFSALARNFHNLGEAYSKLDENDLALNYLEQANQMFVERKMKHYLVHNEVLLAEIHCKMSHWADCILHADKALPLAEQQSLDEVKISALKQKIIAAKALEDLNAAIEHQALIIELMDSPKAAEATVTGAASALTEQKLKLDLHQKVQQLENASDTLRERTILAAGAVMLALILATIVGHYRRSKLELKAQCQELAARLPQDPITGRDGYRALCTALEKGQVKALALLRVPSLCEADIHIGQQRMIDATLSTLKAIETLPGIKAYPMRPGLIALALDGAIDAPDALLFNLRNQLTDLEGQLQLGFINLPLLPNPELSIPHGIHLEVLQMALAGIDSLAETSDIYLGFRALDFTPSAVFSQPLYLHLEKSIGRGLVRVETNGDKENLRWPLWKMPDYADKELPDVI</sequence>
<evidence type="ECO:0000256" key="5">
    <source>
        <dbReference type="ARBA" id="ARBA00038253"/>
    </source>
</evidence>
<dbReference type="PROSITE" id="PS50005">
    <property type="entry name" value="TPR"/>
    <property type="match status" value="1"/>
</dbReference>
<comment type="similarity">
    <text evidence="5">Belongs to the Rap family.</text>
</comment>
<evidence type="ECO:0000256" key="6">
    <source>
        <dbReference type="PROSITE-ProRule" id="PRU00339"/>
    </source>
</evidence>
<evidence type="ECO:0000313" key="8">
    <source>
        <dbReference type="EMBL" id="MCH4295485.1"/>
    </source>
</evidence>
<feature type="signal peptide" evidence="7">
    <location>
        <begin position="1"/>
        <end position="21"/>
    </location>
</feature>
<comment type="subcellular location">
    <subcellularLocation>
        <location evidence="1">Cytoplasm</location>
    </subcellularLocation>
</comment>
<evidence type="ECO:0000256" key="3">
    <source>
        <dbReference type="ARBA" id="ARBA00022737"/>
    </source>
</evidence>
<reference evidence="8 9" key="1">
    <citation type="submission" date="2022-02" db="EMBL/GenBank/DDBJ databases">
        <title>The genome sequence of Shewanella sp. 3B26.</title>
        <authorList>
            <person name="Du J."/>
        </authorList>
    </citation>
    <scope>NUCLEOTIDE SEQUENCE [LARGE SCALE GENOMIC DNA]</scope>
    <source>
        <strain evidence="8 9">3B26</strain>
    </source>
</reference>
<dbReference type="GO" id="GO:0005737">
    <property type="term" value="C:cytoplasm"/>
    <property type="evidence" value="ECO:0007669"/>
    <property type="project" value="UniProtKB-SubCell"/>
</dbReference>
<dbReference type="InterPro" id="IPR019734">
    <property type="entry name" value="TPR_rpt"/>
</dbReference>
<keyword evidence="2" id="KW-0963">Cytoplasm</keyword>
<dbReference type="SUPFAM" id="SSF48452">
    <property type="entry name" value="TPR-like"/>
    <property type="match status" value="2"/>
</dbReference>
<evidence type="ECO:0000256" key="2">
    <source>
        <dbReference type="ARBA" id="ARBA00022490"/>
    </source>
</evidence>
<organism evidence="8 9">
    <name type="scientific">Shewanella zhuhaiensis</name>
    <dbReference type="NCBI Taxonomy" id="2919576"/>
    <lineage>
        <taxon>Bacteria</taxon>
        <taxon>Pseudomonadati</taxon>
        <taxon>Pseudomonadota</taxon>
        <taxon>Gammaproteobacteria</taxon>
        <taxon>Alteromonadales</taxon>
        <taxon>Shewanellaceae</taxon>
        <taxon>Shewanella</taxon>
    </lineage>
</organism>
<dbReference type="PANTHER" id="PTHR46630:SF1">
    <property type="entry name" value="TETRATRICOPEPTIDE REPEAT PROTEIN 29"/>
    <property type="match status" value="1"/>
</dbReference>
<dbReference type="PANTHER" id="PTHR46630">
    <property type="entry name" value="TETRATRICOPEPTIDE REPEAT PROTEIN 29"/>
    <property type="match status" value="1"/>
</dbReference>
<keyword evidence="4 6" id="KW-0802">TPR repeat</keyword>
<evidence type="ECO:0000256" key="4">
    <source>
        <dbReference type="ARBA" id="ARBA00022803"/>
    </source>
</evidence>
<dbReference type="RefSeq" id="WP_240591688.1">
    <property type="nucleotide sequence ID" value="NZ_JAKUDL010000005.1"/>
</dbReference>
<dbReference type="AlphaFoldDB" id="A0AAJ1BIN1"/>
<dbReference type="EMBL" id="JAKUDL010000005">
    <property type="protein sequence ID" value="MCH4295485.1"/>
    <property type="molecule type" value="Genomic_DNA"/>
</dbReference>
<evidence type="ECO:0000256" key="7">
    <source>
        <dbReference type="SAM" id="SignalP"/>
    </source>
</evidence>
<feature type="chain" id="PRO_5042606663" evidence="7">
    <location>
        <begin position="22"/>
        <end position="718"/>
    </location>
</feature>
<comment type="caution">
    <text evidence="8">The sequence shown here is derived from an EMBL/GenBank/DDBJ whole genome shotgun (WGS) entry which is preliminary data.</text>
</comment>
<evidence type="ECO:0000256" key="1">
    <source>
        <dbReference type="ARBA" id="ARBA00004496"/>
    </source>
</evidence>
<feature type="repeat" description="TPR" evidence="6">
    <location>
        <begin position="200"/>
        <end position="233"/>
    </location>
</feature>
<name>A0AAJ1BIN1_9GAMM</name>